<proteinExistence type="inferred from homology"/>
<dbReference type="EMBL" id="VAHF01000013">
    <property type="protein sequence ID" value="TXG47574.1"/>
    <property type="molecule type" value="Genomic_DNA"/>
</dbReference>
<protein>
    <recommendedName>
        <fullName evidence="3">14-3-3 domain-containing protein</fullName>
    </recommendedName>
</protein>
<dbReference type="PRINTS" id="PR00305">
    <property type="entry name" value="1433ZETA"/>
</dbReference>
<dbReference type="Gene3D" id="1.20.190.20">
    <property type="entry name" value="14-3-3 domain"/>
    <property type="match status" value="1"/>
</dbReference>
<feature type="domain" description="14-3-3" evidence="3">
    <location>
        <begin position="5"/>
        <end position="246"/>
    </location>
</feature>
<reference evidence="5" key="1">
    <citation type="journal article" date="2019" name="Gigascience">
        <title>De novo genome assembly of the endangered Acer yangbiense, a plant species with extremely small populations endemic to Yunnan Province, China.</title>
        <authorList>
            <person name="Yang J."/>
            <person name="Wariss H.M."/>
            <person name="Tao L."/>
            <person name="Zhang R."/>
            <person name="Yun Q."/>
            <person name="Hollingsworth P."/>
            <person name="Dao Z."/>
            <person name="Luo G."/>
            <person name="Guo H."/>
            <person name="Ma Y."/>
            <person name="Sun W."/>
        </authorList>
    </citation>
    <scope>NUCLEOTIDE SEQUENCE [LARGE SCALE GENOMIC DNA]</scope>
    <source>
        <strain evidence="5">cv. Malutang</strain>
    </source>
</reference>
<evidence type="ECO:0000256" key="2">
    <source>
        <dbReference type="RuleBase" id="RU003466"/>
    </source>
</evidence>
<gene>
    <name evidence="4" type="ORF">EZV62_026868</name>
</gene>
<dbReference type="PROSITE" id="PS00797">
    <property type="entry name" value="1433_2"/>
    <property type="match status" value="1"/>
</dbReference>
<dbReference type="PROSITE" id="PS00796">
    <property type="entry name" value="1433_1"/>
    <property type="match status" value="1"/>
</dbReference>
<sequence length="416" mass="46735">MAKDRENYVYIAKLAEQAERYDEMVDAMKKVANLDVELTVEERNLLSVGYKNVIGARRASWRILSSIEQKEESKGNDQNAKRIQTYRQKVESELADICTDIMCVIDEHLIPSCSGGESTVFYYKMKGDYYRYLAEFKASDERKEVADQSLKAYQAASTAATADLSPTHPIRLGLALNFSVFYYEIMNSPERACHLAKQAFDEAIAELDTLSEESYKDSTLIMQLLRDNLTLWTSDIPEDGGDEAHKGDIAAKAGEGFCFLSLLGSAYAAAVDDSKFYVVGTVYCDTCRTQFVTRVSELMTKAKVKLECREQEDGKVTYTVEGETDELGVYHLPVEGEHEEEVCEVVLVESSDPDCSELDKKSHQRHSSRISLTKKNGISSENRIANPLGFMRKEPLAECPEVLKELGITYQDHAVV</sequence>
<evidence type="ECO:0000313" key="5">
    <source>
        <dbReference type="Proteomes" id="UP000323000"/>
    </source>
</evidence>
<dbReference type="InterPro" id="IPR000308">
    <property type="entry name" value="14-3-3"/>
</dbReference>
<name>A0A5C7GS06_9ROSI</name>
<dbReference type="Pfam" id="PF00244">
    <property type="entry name" value="14-3-3"/>
    <property type="match status" value="1"/>
</dbReference>
<dbReference type="InterPro" id="IPR023410">
    <property type="entry name" value="14-3-3_domain"/>
</dbReference>
<dbReference type="Pfam" id="PF01190">
    <property type="entry name" value="Pollen_Ole_e_1"/>
    <property type="match status" value="1"/>
</dbReference>
<evidence type="ECO:0000259" key="3">
    <source>
        <dbReference type="SMART" id="SM00101"/>
    </source>
</evidence>
<accession>A0A5C7GS06</accession>
<dbReference type="AlphaFoldDB" id="A0A5C7GS06"/>
<dbReference type="PANTHER" id="PTHR18860">
    <property type="entry name" value="14-3-3 PROTEIN"/>
    <property type="match status" value="1"/>
</dbReference>
<evidence type="ECO:0000313" key="4">
    <source>
        <dbReference type="EMBL" id="TXG47574.1"/>
    </source>
</evidence>
<evidence type="ECO:0000256" key="1">
    <source>
        <dbReference type="ARBA" id="ARBA00006141"/>
    </source>
</evidence>
<comment type="caution">
    <text evidence="4">The sequence shown here is derived from an EMBL/GenBank/DDBJ whole genome shotgun (WGS) entry which is preliminary data.</text>
</comment>
<dbReference type="FunFam" id="1.20.190.20:FF:000002">
    <property type="entry name" value="14-3-3 protein epsilon"/>
    <property type="match status" value="1"/>
</dbReference>
<dbReference type="Proteomes" id="UP000323000">
    <property type="component" value="Chromosome 13"/>
</dbReference>
<comment type="similarity">
    <text evidence="1 2">Belongs to the 14-3-3 family.</text>
</comment>
<dbReference type="SMART" id="SM00101">
    <property type="entry name" value="14_3_3"/>
    <property type="match status" value="1"/>
</dbReference>
<dbReference type="InterPro" id="IPR036815">
    <property type="entry name" value="14-3-3_dom_sf"/>
</dbReference>
<dbReference type="OrthoDB" id="1621791at2759"/>
<dbReference type="InterPro" id="IPR023409">
    <property type="entry name" value="14-3-3_CS"/>
</dbReference>
<organism evidence="4 5">
    <name type="scientific">Acer yangbiense</name>
    <dbReference type="NCBI Taxonomy" id="1000413"/>
    <lineage>
        <taxon>Eukaryota</taxon>
        <taxon>Viridiplantae</taxon>
        <taxon>Streptophyta</taxon>
        <taxon>Embryophyta</taxon>
        <taxon>Tracheophyta</taxon>
        <taxon>Spermatophyta</taxon>
        <taxon>Magnoliopsida</taxon>
        <taxon>eudicotyledons</taxon>
        <taxon>Gunneridae</taxon>
        <taxon>Pentapetalae</taxon>
        <taxon>rosids</taxon>
        <taxon>malvids</taxon>
        <taxon>Sapindales</taxon>
        <taxon>Sapindaceae</taxon>
        <taxon>Hippocastanoideae</taxon>
        <taxon>Acereae</taxon>
        <taxon>Acer</taxon>
    </lineage>
</organism>
<dbReference type="SUPFAM" id="SSF48445">
    <property type="entry name" value="14-3-3 protein"/>
    <property type="match status" value="1"/>
</dbReference>
<keyword evidence="5" id="KW-1185">Reference proteome</keyword>